<comment type="caution">
    <text evidence="1">The sequence shown here is derived from an EMBL/GenBank/DDBJ whole genome shotgun (WGS) entry which is preliminary data.</text>
</comment>
<keyword evidence="2" id="KW-1185">Reference proteome</keyword>
<dbReference type="EMBL" id="SMOG01000018">
    <property type="protein sequence ID" value="TDF72728.1"/>
    <property type="molecule type" value="Genomic_DNA"/>
</dbReference>
<protein>
    <submittedName>
        <fullName evidence="1">Glycosyltransferase</fullName>
    </submittedName>
</protein>
<name>A0AC61QIF0_9BACT</name>
<evidence type="ECO:0000313" key="2">
    <source>
        <dbReference type="Proteomes" id="UP000294588"/>
    </source>
</evidence>
<proteinExistence type="predicted"/>
<dbReference type="Proteomes" id="UP000294588">
    <property type="component" value="Unassembled WGS sequence"/>
</dbReference>
<gene>
    <name evidence="1" type="ORF">E0946_05525</name>
</gene>
<evidence type="ECO:0000313" key="1">
    <source>
        <dbReference type="EMBL" id="TDF72728.1"/>
    </source>
</evidence>
<sequence>MKICILSNAHPTNEVRLYYKLGRSLAKIGEVHIICASGVCNSLVNPYQDVTESDSKWGILFQLYKKAKKIHPDVVICVEPLTLLVGLALKKKIKCKVVFDIHEFYPDAFSEKFPLPFKWIMKSIYLGLERSLQSKVDGTIAVNEQILQQLGRAPKKGEVAVIPNYPVKNVWDDSCEVPMELSNICTMNFDLIYIGGLTPDRGAYKILKSINILKDEFPQLKALIVGKFTSPEVEKKFDAMLTEYNLTAFIYYNNWVPPEKIGLLLKRSKIGLWLFNAQNKRLSKALPLKVLEYFAAGLPVVSTRTPLMSDLIEKNQLGYCCEYHSASIAKAISRILKLDEDKYQEMSKRCIDLIENKYNWESVEPELLDLVQNLAAK</sequence>
<reference evidence="1" key="1">
    <citation type="submission" date="2019-03" db="EMBL/GenBank/DDBJ databases">
        <title>Candidatus Syntrophosphaera thermopropionivorans: a novel player in syntrophic propionate oxidation during anaerobic digestion.</title>
        <authorList>
            <person name="Dyksma S."/>
        </authorList>
    </citation>
    <scope>NUCLEOTIDE SEQUENCE</scope>
    <source>
        <strain evidence="1">W5</strain>
    </source>
</reference>
<organism evidence="1 2">
    <name type="scientific">Candidatus Syntrophosphaera thermopropionivorans</name>
    <dbReference type="NCBI Taxonomy" id="2593015"/>
    <lineage>
        <taxon>Bacteria</taxon>
        <taxon>Pseudomonadati</taxon>
        <taxon>Candidatus Cloacimonadota</taxon>
        <taxon>Candidatus Cloacimonadia</taxon>
        <taxon>Candidatus Cloacimonadales</taxon>
        <taxon>Candidatus Cloacimonadaceae</taxon>
        <taxon>Candidatus Syntrophosphaera</taxon>
    </lineage>
</organism>
<accession>A0AC61QIF0</accession>